<sequence length="91" mass="10737">MNKTIKTHQNIIVLSNLLSNEILKITLYYFEKIINESVTIEDLKKKRIEMMSELISELETENSCLTHYVVEEVGRRLEEKVQNLIRKTALQ</sequence>
<keyword evidence="2" id="KW-1185">Reference proteome</keyword>
<dbReference type="EMBL" id="JAPRFR010000002">
    <property type="protein sequence ID" value="MCZ0726153.1"/>
    <property type="molecule type" value="Genomic_DNA"/>
</dbReference>
<proteinExistence type="predicted"/>
<dbReference type="AlphaFoldDB" id="A0A9X3FNW0"/>
<dbReference type="RefSeq" id="WP_268752478.1">
    <property type="nucleotide sequence ID" value="NZ_JAPRFQ010000002.1"/>
</dbReference>
<comment type="caution">
    <text evidence="1">The sequence shown here is derived from an EMBL/GenBank/DDBJ whole genome shotgun (WGS) entry which is preliminary data.</text>
</comment>
<reference evidence="1" key="1">
    <citation type="submission" date="2022-12" db="EMBL/GenBank/DDBJ databases">
        <title>Description and comparative metabolic analysis of Aerococcus sp. nov., isolated from the feces of a pig.</title>
        <authorList>
            <person name="Chang Y.-H."/>
        </authorList>
    </citation>
    <scope>NUCLEOTIDE SEQUENCE</scope>
    <source>
        <strain evidence="1">YH-aer222</strain>
    </source>
</reference>
<organism evidence="1 2">
    <name type="scientific">Aerococcus kribbianus</name>
    <dbReference type="NCBI Taxonomy" id="2999064"/>
    <lineage>
        <taxon>Bacteria</taxon>
        <taxon>Bacillati</taxon>
        <taxon>Bacillota</taxon>
        <taxon>Bacilli</taxon>
        <taxon>Lactobacillales</taxon>
        <taxon>Aerococcaceae</taxon>
        <taxon>Aerococcus</taxon>
    </lineage>
</organism>
<protein>
    <submittedName>
        <fullName evidence="1">Uncharacterized protein</fullName>
    </submittedName>
</protein>
<evidence type="ECO:0000313" key="2">
    <source>
        <dbReference type="Proteomes" id="UP001146670"/>
    </source>
</evidence>
<accession>A0A9X3FNW0</accession>
<gene>
    <name evidence="1" type="ORF">OW157_06140</name>
</gene>
<dbReference type="Proteomes" id="UP001146670">
    <property type="component" value="Unassembled WGS sequence"/>
</dbReference>
<name>A0A9X3FNW0_9LACT</name>
<evidence type="ECO:0000313" key="1">
    <source>
        <dbReference type="EMBL" id="MCZ0726153.1"/>
    </source>
</evidence>